<dbReference type="AlphaFoldDB" id="A0A377G781"/>
<evidence type="ECO:0000256" key="8">
    <source>
        <dbReference type="ARBA" id="ARBA00022833"/>
    </source>
</evidence>
<evidence type="ECO:0000313" key="15">
    <source>
        <dbReference type="Proteomes" id="UP000254554"/>
    </source>
</evidence>
<evidence type="ECO:0000259" key="13">
    <source>
        <dbReference type="Pfam" id="PF01435"/>
    </source>
</evidence>
<keyword evidence="3 12" id="KW-1003">Cell membrane</keyword>
<dbReference type="Pfam" id="PF01435">
    <property type="entry name" value="Peptidase_M48"/>
    <property type="match status" value="1"/>
</dbReference>
<evidence type="ECO:0000256" key="4">
    <source>
        <dbReference type="ARBA" id="ARBA00022670"/>
    </source>
</evidence>
<dbReference type="NCBIfam" id="NF003965">
    <property type="entry name" value="PRK05457.1"/>
    <property type="match status" value="1"/>
</dbReference>
<dbReference type="HAMAP" id="MF_00188">
    <property type="entry name" value="Pept_M48_protease_HtpX"/>
    <property type="match status" value="1"/>
</dbReference>
<dbReference type="GeneID" id="93292656"/>
<comment type="cofactor">
    <cofactor evidence="12">
        <name>Zn(2+)</name>
        <dbReference type="ChEBI" id="CHEBI:29105"/>
    </cofactor>
    <text evidence="12">Binds 1 zinc ion per subunit.</text>
</comment>
<evidence type="ECO:0000256" key="2">
    <source>
        <dbReference type="ARBA" id="ARBA00009779"/>
    </source>
</evidence>
<feature type="transmembrane region" description="Helical" evidence="12">
    <location>
        <begin position="7"/>
        <end position="29"/>
    </location>
</feature>
<feature type="transmembrane region" description="Helical" evidence="12">
    <location>
        <begin position="41"/>
        <end position="60"/>
    </location>
</feature>
<feature type="transmembrane region" description="Helical" evidence="12">
    <location>
        <begin position="197"/>
        <end position="221"/>
    </location>
</feature>
<keyword evidence="9 12" id="KW-1133">Transmembrane helix</keyword>
<keyword evidence="12" id="KW-0346">Stress response</keyword>
<feature type="binding site" evidence="12">
    <location>
        <position position="226"/>
    </location>
    <ligand>
        <name>Zn(2+)</name>
        <dbReference type="ChEBI" id="CHEBI:29105"/>
        <note>catalytic</note>
    </ligand>
</feature>
<evidence type="ECO:0000256" key="11">
    <source>
        <dbReference type="ARBA" id="ARBA00023136"/>
    </source>
</evidence>
<proteinExistence type="inferred from homology"/>
<dbReference type="Gene3D" id="3.30.2010.10">
    <property type="entry name" value="Metalloproteases ('zincins'), catalytic domain"/>
    <property type="match status" value="1"/>
</dbReference>
<sequence>MFKRIVLFLATNLAILVVISFILSLFNIGPYLTQYGLNYQALLIYAGIIGFTGAFISLFISKWMAIHAFNVQIIDKPKTEAEFWLMKEIRNLSQKRNIGMPDVGIYDSPEPNAFATGWNKNKALVAVSSGLLNTMNEEELQGVLGHELAHVANGDMVTLTLIQGVVNTFVIFFARVAAFLVMQFFRRDDEEGVQGGFVYYSVALIFELLFGILASLIVMWFSRYREFRADRGSAEYVGRDKMIKALYRLQELEDKTPRDERAPAFNTMKISDKESWLALFSSHPPLKKRIEALQQY</sequence>
<dbReference type="PANTHER" id="PTHR43221:SF1">
    <property type="entry name" value="PROTEASE HTPX"/>
    <property type="match status" value="1"/>
</dbReference>
<dbReference type="RefSeq" id="WP_010652964.1">
    <property type="nucleotide sequence ID" value="NZ_JAPHOO010000001.1"/>
</dbReference>
<feature type="binding site" evidence="12">
    <location>
        <position position="146"/>
    </location>
    <ligand>
        <name>Zn(2+)</name>
        <dbReference type="ChEBI" id="CHEBI:29105"/>
        <note>catalytic</note>
    </ligand>
</feature>
<keyword evidence="10 12" id="KW-0482">Metalloprotease</keyword>
<dbReference type="GO" id="GO:0008270">
    <property type="term" value="F:zinc ion binding"/>
    <property type="evidence" value="ECO:0007669"/>
    <property type="project" value="UniProtKB-UniRule"/>
</dbReference>
<name>A0A377G781_9GAMM</name>
<feature type="active site" evidence="12">
    <location>
        <position position="147"/>
    </location>
</feature>
<feature type="transmembrane region" description="Helical" evidence="12">
    <location>
        <begin position="165"/>
        <end position="185"/>
    </location>
</feature>
<dbReference type="GO" id="GO:0006508">
    <property type="term" value="P:proteolysis"/>
    <property type="evidence" value="ECO:0007669"/>
    <property type="project" value="UniProtKB-KW"/>
</dbReference>
<comment type="subcellular location">
    <subcellularLocation>
        <location evidence="1 12">Cell membrane</location>
        <topology evidence="1 12">Multi-pass membrane protein</topology>
    </subcellularLocation>
</comment>
<feature type="domain" description="Peptidase M48" evidence="13">
    <location>
        <begin position="84"/>
        <end position="295"/>
    </location>
</feature>
<dbReference type="GO" id="GO:0004222">
    <property type="term" value="F:metalloendopeptidase activity"/>
    <property type="evidence" value="ECO:0007669"/>
    <property type="project" value="UniProtKB-UniRule"/>
</dbReference>
<dbReference type="PANTHER" id="PTHR43221">
    <property type="entry name" value="PROTEASE HTPX"/>
    <property type="match status" value="1"/>
</dbReference>
<protein>
    <recommendedName>
        <fullName evidence="12">Protease HtpX</fullName>
        <ecNumber evidence="12">3.4.24.-</ecNumber>
    </recommendedName>
    <alternativeName>
        <fullName evidence="12">Heat shock protein HtpX</fullName>
    </alternativeName>
</protein>
<evidence type="ECO:0000256" key="7">
    <source>
        <dbReference type="ARBA" id="ARBA00022801"/>
    </source>
</evidence>
<dbReference type="InterPro" id="IPR050083">
    <property type="entry name" value="HtpX_protease"/>
</dbReference>
<dbReference type="STRING" id="1094715.GCA_000236165_01696"/>
<comment type="similarity">
    <text evidence="2 12">Belongs to the peptidase M48B family.</text>
</comment>
<keyword evidence="6 12" id="KW-0479">Metal-binding</keyword>
<evidence type="ECO:0000256" key="5">
    <source>
        <dbReference type="ARBA" id="ARBA00022692"/>
    </source>
</evidence>
<keyword evidence="15" id="KW-1185">Reference proteome</keyword>
<organism evidence="14 15">
    <name type="scientific">Fluoribacter dumoffii</name>
    <dbReference type="NCBI Taxonomy" id="463"/>
    <lineage>
        <taxon>Bacteria</taxon>
        <taxon>Pseudomonadati</taxon>
        <taxon>Pseudomonadota</taxon>
        <taxon>Gammaproteobacteria</taxon>
        <taxon>Legionellales</taxon>
        <taxon>Legionellaceae</taxon>
        <taxon>Fluoribacter</taxon>
    </lineage>
</organism>
<keyword evidence="7 12" id="KW-0378">Hydrolase</keyword>
<feature type="binding site" evidence="12">
    <location>
        <position position="150"/>
    </location>
    <ligand>
        <name>Zn(2+)</name>
        <dbReference type="ChEBI" id="CHEBI:29105"/>
        <note>catalytic</note>
    </ligand>
</feature>
<dbReference type="InterPro" id="IPR022919">
    <property type="entry name" value="Pept_M48_protease_HtpX"/>
</dbReference>
<reference evidence="14 15" key="1">
    <citation type="submission" date="2018-06" db="EMBL/GenBank/DDBJ databases">
        <authorList>
            <consortium name="Pathogen Informatics"/>
            <person name="Doyle S."/>
        </authorList>
    </citation>
    <scope>NUCLEOTIDE SEQUENCE [LARGE SCALE GENOMIC DNA]</scope>
    <source>
        <strain evidence="14 15">NCTC11370</strain>
    </source>
</reference>
<keyword evidence="5 12" id="KW-0812">Transmembrane</keyword>
<dbReference type="EMBL" id="UGGT01000001">
    <property type="protein sequence ID" value="STO20666.1"/>
    <property type="molecule type" value="Genomic_DNA"/>
</dbReference>
<dbReference type="Proteomes" id="UP000254554">
    <property type="component" value="Unassembled WGS sequence"/>
</dbReference>
<evidence type="ECO:0000256" key="3">
    <source>
        <dbReference type="ARBA" id="ARBA00022475"/>
    </source>
</evidence>
<evidence type="ECO:0000256" key="1">
    <source>
        <dbReference type="ARBA" id="ARBA00004651"/>
    </source>
</evidence>
<evidence type="ECO:0000256" key="12">
    <source>
        <dbReference type="HAMAP-Rule" id="MF_00188"/>
    </source>
</evidence>
<keyword evidence="11 12" id="KW-0472">Membrane</keyword>
<evidence type="ECO:0000256" key="9">
    <source>
        <dbReference type="ARBA" id="ARBA00022989"/>
    </source>
</evidence>
<dbReference type="EC" id="3.4.24.-" evidence="12"/>
<keyword evidence="4 12" id="KW-0645">Protease</keyword>
<dbReference type="InterPro" id="IPR001915">
    <property type="entry name" value="Peptidase_M48"/>
</dbReference>
<keyword evidence="8 12" id="KW-0862">Zinc</keyword>
<evidence type="ECO:0000256" key="6">
    <source>
        <dbReference type="ARBA" id="ARBA00022723"/>
    </source>
</evidence>
<gene>
    <name evidence="14" type="primary">htpX_1</name>
    <name evidence="12" type="synonym">htpX</name>
    <name evidence="14" type="ORF">NCTC11370_00725</name>
</gene>
<evidence type="ECO:0000313" key="14">
    <source>
        <dbReference type="EMBL" id="STO20666.1"/>
    </source>
</evidence>
<dbReference type="OrthoDB" id="15218at2"/>
<dbReference type="CDD" id="cd07335">
    <property type="entry name" value="M48B_HtpX_like"/>
    <property type="match status" value="1"/>
</dbReference>
<accession>A0A377G781</accession>
<evidence type="ECO:0000256" key="10">
    <source>
        <dbReference type="ARBA" id="ARBA00023049"/>
    </source>
</evidence>
<dbReference type="GO" id="GO:0005886">
    <property type="term" value="C:plasma membrane"/>
    <property type="evidence" value="ECO:0007669"/>
    <property type="project" value="UniProtKB-SubCell"/>
</dbReference>